<feature type="region of interest" description="Disordered" evidence="1">
    <location>
        <begin position="464"/>
        <end position="486"/>
    </location>
</feature>
<dbReference type="EMBL" id="CYKH01001980">
    <property type="protein sequence ID" value="CUG91905.1"/>
    <property type="molecule type" value="Genomic_DNA"/>
</dbReference>
<proteinExistence type="predicted"/>
<name>A0A0S4JK73_BODSA</name>
<accession>A0A0S4JK73</accession>
<evidence type="ECO:0000313" key="2">
    <source>
        <dbReference type="EMBL" id="CUG91905.1"/>
    </source>
</evidence>
<reference evidence="3" key="1">
    <citation type="submission" date="2015-09" db="EMBL/GenBank/DDBJ databases">
        <authorList>
            <consortium name="Pathogen Informatics"/>
        </authorList>
    </citation>
    <scope>NUCLEOTIDE SEQUENCE [LARGE SCALE GENOMIC DNA]</scope>
    <source>
        <strain evidence="3">Lake Konstanz</strain>
    </source>
</reference>
<dbReference type="AlphaFoldDB" id="A0A0S4JK73"/>
<feature type="compositionally biased region" description="Low complexity" evidence="1">
    <location>
        <begin position="588"/>
        <end position="602"/>
    </location>
</feature>
<feature type="compositionally biased region" description="Basic and acidic residues" evidence="1">
    <location>
        <begin position="376"/>
        <end position="392"/>
    </location>
</feature>
<sequence length="826" mass="90633">MENGITVRPHGYFSQRYTILPAESKAQLGTVSSSLSSPSNATKSPSATTSNSAGGVTDFTDEQFICAFHNSSKKHAAKSEREKGPRQHIRRLSFCFRHKRGAIEEEGKEHFAARCLDAGYPQLKLWMALQDGVALERVPIKLQAVTDVWIEMEETVAAASSNLIPVAPVEKNNYSLEAYQRRQARRLLGIDDDEEENLIQSLMQMEETRVQAYVAFERCPPNTMPLRAINALKQQRRQRYVAQTQIAAISEEKANPNDSAPHVHTAGAAKSSFDAFNYSATSIESALARHARHLKDTSVDTSALTPSDAAFCSVPPMAWSSAELTLILSHVAQFAKLTTQFTRKGTRRRSGNEPTIMLDIDEDHIYGQLDEDVEEDLQHRRQHSADTEHTSIDADSSTSTNIPRVFRVFLPIGVIETCCKLRDNRYVQSPSIIIIQHDFDSSVWDRATFPTATPLTGAGAVAAQNHQNSTHPQKAAPPPVEKPPARSAMVGVKTSMFLLGLMLFKYSVRDDCDIAILHLSPPMKKPPFLLDDDGQFLHEATYRSVLMQLVDGEDTHRPGPSQVLEALREEGCGTFRSRRGSVFPPNMPLTSLTSPGTSPTRLNQPNSPSPPLSSRKPHSSSSARSRGHHPHHIEEDVKSPASRPAPPVVGGIPHSGSGDRVFQERTIIGMVTLAQRQRENQKSVLHVSSKQHQQTTGSRSNDSSMSTPLLSASSRGDNVVQKTLSSETKFETNQRDTIRKVLAASQFPPPSALPRQVNSGLWTDTLGSGDYGRVDARGSAGHQQPTPPGSSESTRHTAETAANDTRPVFSSSPNATRIPVSAVFEL</sequence>
<protein>
    <submittedName>
        <fullName evidence="2">Uncharacterized protein</fullName>
    </submittedName>
</protein>
<feature type="compositionally biased region" description="Polar residues" evidence="1">
    <location>
        <begin position="682"/>
        <end position="702"/>
    </location>
</feature>
<feature type="compositionally biased region" description="Low complexity" evidence="1">
    <location>
        <begin position="32"/>
        <end position="53"/>
    </location>
</feature>
<dbReference type="Proteomes" id="UP000051952">
    <property type="component" value="Unassembled WGS sequence"/>
</dbReference>
<feature type="region of interest" description="Disordered" evidence="1">
    <location>
        <begin position="31"/>
        <end position="54"/>
    </location>
</feature>
<evidence type="ECO:0000256" key="1">
    <source>
        <dbReference type="SAM" id="MobiDB-lite"/>
    </source>
</evidence>
<feature type="compositionally biased region" description="Polar residues" evidence="1">
    <location>
        <begin position="756"/>
        <end position="766"/>
    </location>
</feature>
<feature type="compositionally biased region" description="Polar residues" evidence="1">
    <location>
        <begin position="781"/>
        <end position="792"/>
    </location>
</feature>
<feature type="compositionally biased region" description="Low complexity" evidence="1">
    <location>
        <begin position="703"/>
        <end position="714"/>
    </location>
</feature>
<gene>
    <name evidence="2" type="ORF">BSAL_34700</name>
</gene>
<organism evidence="2 3">
    <name type="scientific">Bodo saltans</name>
    <name type="common">Flagellated protozoan</name>
    <dbReference type="NCBI Taxonomy" id="75058"/>
    <lineage>
        <taxon>Eukaryota</taxon>
        <taxon>Discoba</taxon>
        <taxon>Euglenozoa</taxon>
        <taxon>Kinetoplastea</taxon>
        <taxon>Metakinetoplastina</taxon>
        <taxon>Eubodonida</taxon>
        <taxon>Bodonidae</taxon>
        <taxon>Bodo</taxon>
    </lineage>
</organism>
<feature type="region of interest" description="Disordered" evidence="1">
    <location>
        <begin position="375"/>
        <end position="398"/>
    </location>
</feature>
<feature type="compositionally biased region" description="Polar residues" evidence="1">
    <location>
        <begin position="800"/>
        <end position="815"/>
    </location>
</feature>
<feature type="region of interest" description="Disordered" evidence="1">
    <location>
        <begin position="745"/>
        <end position="826"/>
    </location>
</feature>
<evidence type="ECO:0000313" key="3">
    <source>
        <dbReference type="Proteomes" id="UP000051952"/>
    </source>
</evidence>
<feature type="region of interest" description="Disordered" evidence="1">
    <location>
        <begin position="679"/>
        <end position="733"/>
    </location>
</feature>
<dbReference type="VEuPathDB" id="TriTrypDB:BSAL_34700"/>
<feature type="region of interest" description="Disordered" evidence="1">
    <location>
        <begin position="575"/>
        <end position="659"/>
    </location>
</feature>
<keyword evidence="3" id="KW-1185">Reference proteome</keyword>